<dbReference type="EC" id="4.2.3.4" evidence="21"/>
<keyword evidence="9 21" id="KW-0479">Metal-binding</keyword>
<dbReference type="EMBL" id="CP045702">
    <property type="protein sequence ID" value="QNE78463.1"/>
    <property type="molecule type" value="Genomic_DNA"/>
</dbReference>
<dbReference type="SUPFAM" id="SSF52540">
    <property type="entry name" value="P-loop containing nucleoside triphosphate hydrolases"/>
    <property type="match status" value="1"/>
</dbReference>
<keyword evidence="13 20" id="KW-0067">ATP-binding</keyword>
<comment type="subunit">
    <text evidence="20">Monomer.</text>
</comment>
<evidence type="ECO:0000256" key="17">
    <source>
        <dbReference type="ARBA" id="ARBA00023268"/>
    </source>
</evidence>
<dbReference type="Gene3D" id="3.40.50.300">
    <property type="entry name" value="P-loop containing nucleotide triphosphate hydrolases"/>
    <property type="match status" value="1"/>
</dbReference>
<dbReference type="FunFam" id="1.20.1090.10:FF:000006">
    <property type="entry name" value="3-dehydroquinate synthase"/>
    <property type="match status" value="1"/>
</dbReference>
<dbReference type="Gene3D" id="3.40.50.1970">
    <property type="match status" value="1"/>
</dbReference>
<dbReference type="HAMAP" id="MF_00109">
    <property type="entry name" value="Shikimate_kinase"/>
    <property type="match status" value="1"/>
</dbReference>
<dbReference type="GO" id="GO:0009073">
    <property type="term" value="P:aromatic amino acid family biosynthetic process"/>
    <property type="evidence" value="ECO:0007669"/>
    <property type="project" value="UniProtKB-KW"/>
</dbReference>
<dbReference type="InterPro" id="IPR023000">
    <property type="entry name" value="Shikimate_kinase_CS"/>
</dbReference>
<evidence type="ECO:0000256" key="10">
    <source>
        <dbReference type="ARBA" id="ARBA00022741"/>
    </source>
</evidence>
<evidence type="ECO:0000256" key="9">
    <source>
        <dbReference type="ARBA" id="ARBA00022723"/>
    </source>
</evidence>
<name>A0A7G7BSZ8_9ACTN</name>
<dbReference type="InterPro" id="IPR050071">
    <property type="entry name" value="Dehydroquinate_synthase"/>
</dbReference>
<proteinExistence type="inferred from homology"/>
<comment type="cofactor">
    <cofactor evidence="2 21">
        <name>NAD(+)</name>
        <dbReference type="ChEBI" id="CHEBI:57540"/>
    </cofactor>
</comment>
<dbReference type="CDD" id="cd08195">
    <property type="entry name" value="DHQS"/>
    <property type="match status" value="1"/>
</dbReference>
<keyword evidence="10 21" id="KW-0547">Nucleotide-binding</keyword>
<keyword evidence="7 21" id="KW-0028">Amino-acid biosynthesis</keyword>
<feature type="domain" description="3-dehydroquinate synthase C-terminal" evidence="23">
    <location>
        <begin position="371"/>
        <end position="513"/>
    </location>
</feature>
<keyword evidence="20" id="KW-0460">Magnesium</keyword>
<evidence type="ECO:0000256" key="16">
    <source>
        <dbReference type="ARBA" id="ARBA00023239"/>
    </source>
</evidence>
<comment type="subcellular location">
    <subcellularLocation>
        <location evidence="21">Cytoplasm</location>
    </subcellularLocation>
</comment>
<comment type="cofactor">
    <cofactor evidence="21">
        <name>Co(2+)</name>
        <dbReference type="ChEBI" id="CHEBI:48828"/>
    </cofactor>
    <cofactor evidence="21">
        <name>Zn(2+)</name>
        <dbReference type="ChEBI" id="CHEBI:29105"/>
    </cofactor>
    <text evidence="21">Binds 1 divalent metal cation per subunit. Can use either Co(2+) or Zn(2+).</text>
</comment>
<dbReference type="InterPro" id="IPR027417">
    <property type="entry name" value="P-loop_NTPase"/>
</dbReference>
<dbReference type="Gene3D" id="1.20.1090.10">
    <property type="entry name" value="Dehydroquinate synthase-like - alpha domain"/>
    <property type="match status" value="1"/>
</dbReference>
<keyword evidence="17" id="KW-0511">Multifunctional enzyme</keyword>
<comment type="function">
    <text evidence="21">Catalyzes the conversion of 3-deoxy-D-arabino-heptulosonate 7-phosphate (DAHP) to dehydroquinate (DHQ).</text>
</comment>
<comment type="caution">
    <text evidence="21">Lacks conserved residue(s) required for the propagation of feature annotation.</text>
</comment>
<feature type="domain" description="3-dehydroquinate synthase N-terminal" evidence="22">
    <location>
        <begin position="257"/>
        <end position="368"/>
    </location>
</feature>
<dbReference type="HAMAP" id="MF_00110">
    <property type="entry name" value="DHQ_synthase"/>
    <property type="match status" value="1"/>
</dbReference>
<comment type="catalytic activity">
    <reaction evidence="1 21">
        <text>7-phospho-2-dehydro-3-deoxy-D-arabino-heptonate = 3-dehydroquinate + phosphate</text>
        <dbReference type="Rhea" id="RHEA:21968"/>
        <dbReference type="ChEBI" id="CHEBI:32364"/>
        <dbReference type="ChEBI" id="CHEBI:43474"/>
        <dbReference type="ChEBI" id="CHEBI:58394"/>
        <dbReference type="EC" id="4.2.3.4"/>
    </reaction>
</comment>
<dbReference type="GO" id="GO:0000287">
    <property type="term" value="F:magnesium ion binding"/>
    <property type="evidence" value="ECO:0007669"/>
    <property type="project" value="UniProtKB-UniRule"/>
</dbReference>
<evidence type="ECO:0000259" key="22">
    <source>
        <dbReference type="Pfam" id="PF01761"/>
    </source>
</evidence>
<comment type="pathway">
    <text evidence="3 21">Metabolic intermediate biosynthesis; chorismate biosynthesis; chorismate from D-erythrose 4-phosphate and phosphoenolpyruvate: step 2/7.</text>
</comment>
<dbReference type="PRINTS" id="PR01100">
    <property type="entry name" value="SHIKIMTKNASE"/>
</dbReference>
<comment type="function">
    <text evidence="20">Catalyzes the specific phosphorylation of the 3-hydroxyl group of shikimic acid using ATP as a cosubstrate.</text>
</comment>
<feature type="binding site" evidence="21">
    <location>
        <position position="341"/>
    </location>
    <ligand>
        <name>NAD(+)</name>
        <dbReference type="ChEBI" id="CHEBI:57540"/>
    </ligand>
</feature>
<keyword evidence="25" id="KW-1185">Reference proteome</keyword>
<evidence type="ECO:0000256" key="4">
    <source>
        <dbReference type="ARBA" id="ARBA00004842"/>
    </source>
</evidence>
<evidence type="ECO:0000256" key="7">
    <source>
        <dbReference type="ARBA" id="ARBA00022605"/>
    </source>
</evidence>
<keyword evidence="12 21" id="KW-0862">Zinc</keyword>
<organism evidence="24 25">
    <name type="scientific">Streptomyces finlayi</name>
    <dbReference type="NCBI Taxonomy" id="67296"/>
    <lineage>
        <taxon>Bacteria</taxon>
        <taxon>Bacillati</taxon>
        <taxon>Actinomycetota</taxon>
        <taxon>Actinomycetes</taxon>
        <taxon>Kitasatosporales</taxon>
        <taxon>Streptomycetaceae</taxon>
        <taxon>Streptomyces</taxon>
    </lineage>
</organism>
<feature type="binding site" evidence="20">
    <location>
        <position position="136"/>
    </location>
    <ligand>
        <name>substrate</name>
    </ligand>
</feature>
<evidence type="ECO:0000256" key="6">
    <source>
        <dbReference type="ARBA" id="ARBA00022490"/>
    </source>
</evidence>
<protein>
    <recommendedName>
        <fullName evidence="20 21">Multifunctional fusion protein</fullName>
    </recommendedName>
    <domain>
        <recommendedName>
            <fullName evidence="20">Shikimate kinase</fullName>
            <shortName evidence="20">SK</shortName>
            <ecNumber evidence="20">2.7.1.71</ecNumber>
        </recommendedName>
    </domain>
    <domain>
        <recommendedName>
            <fullName evidence="21">3-dehydroquinate synthase</fullName>
            <shortName evidence="21">DHQS</shortName>
            <ecNumber evidence="21">4.2.3.4</ecNumber>
        </recommendedName>
    </domain>
</protein>
<feature type="binding site" evidence="21">
    <location>
        <position position="374"/>
    </location>
    <ligand>
        <name>Zn(2+)</name>
        <dbReference type="ChEBI" id="CHEBI:29105"/>
    </ligand>
</feature>
<dbReference type="GO" id="GO:0009423">
    <property type="term" value="P:chorismate biosynthetic process"/>
    <property type="evidence" value="ECO:0007669"/>
    <property type="project" value="UniProtKB-UniRule"/>
</dbReference>
<evidence type="ECO:0000256" key="11">
    <source>
        <dbReference type="ARBA" id="ARBA00022777"/>
    </source>
</evidence>
<keyword evidence="14 21" id="KW-0520">NAD</keyword>
<feature type="binding site" evidence="20">
    <location>
        <position position="35"/>
    </location>
    <ligand>
        <name>substrate</name>
    </ligand>
</feature>
<feature type="binding site" evidence="21">
    <location>
        <begin position="319"/>
        <end position="320"/>
    </location>
    <ligand>
        <name>NAD(+)</name>
        <dbReference type="ChEBI" id="CHEBI:57540"/>
    </ligand>
</feature>
<feature type="binding site" evidence="21">
    <location>
        <position position="437"/>
    </location>
    <ligand>
        <name>Zn(2+)</name>
        <dbReference type="ChEBI" id="CHEBI:29105"/>
    </ligand>
</feature>
<evidence type="ECO:0000256" key="15">
    <source>
        <dbReference type="ARBA" id="ARBA00023141"/>
    </source>
</evidence>
<dbReference type="FunFam" id="3.40.50.1970:FF:000012">
    <property type="entry name" value="3-dehydroquinate synthase"/>
    <property type="match status" value="1"/>
</dbReference>
<dbReference type="Proteomes" id="UP000515307">
    <property type="component" value="Chromosome"/>
</dbReference>
<dbReference type="GO" id="GO:0005524">
    <property type="term" value="F:ATP binding"/>
    <property type="evidence" value="ECO:0007669"/>
    <property type="project" value="UniProtKB-UniRule"/>
</dbReference>
<evidence type="ECO:0000256" key="18">
    <source>
        <dbReference type="ARBA" id="ARBA00023285"/>
    </source>
</evidence>
<feature type="binding site" evidence="20">
    <location>
        <position position="81"/>
    </location>
    <ligand>
        <name>substrate</name>
    </ligand>
</feature>
<evidence type="ECO:0000256" key="21">
    <source>
        <dbReference type="HAMAP-Rule" id="MF_00110"/>
    </source>
</evidence>
<keyword evidence="15 21" id="KW-0057">Aromatic amino acid biosynthesis</keyword>
<dbReference type="AlphaFoldDB" id="A0A7G7BSZ8"/>
<keyword evidence="16 21" id="KW-0456">Lyase</keyword>
<evidence type="ECO:0000256" key="20">
    <source>
        <dbReference type="HAMAP-Rule" id="MF_00109"/>
    </source>
</evidence>
<keyword evidence="18 21" id="KW-0170">Cobalt</keyword>
<dbReference type="InterPro" id="IPR030960">
    <property type="entry name" value="DHQS/DOIS_N"/>
</dbReference>
<dbReference type="UniPathway" id="UPA00053">
    <property type="reaction ID" value="UER00085"/>
</dbReference>
<evidence type="ECO:0000256" key="19">
    <source>
        <dbReference type="ARBA" id="ARBA00048567"/>
    </source>
</evidence>
<keyword evidence="11 20" id="KW-0418">Kinase</keyword>
<feature type="binding site" evidence="20">
    <location>
        <position position="153"/>
    </location>
    <ligand>
        <name>ATP</name>
        <dbReference type="ChEBI" id="CHEBI:30616"/>
    </ligand>
</feature>
<evidence type="ECO:0000259" key="23">
    <source>
        <dbReference type="Pfam" id="PF24621"/>
    </source>
</evidence>
<dbReference type="InterPro" id="IPR031322">
    <property type="entry name" value="Shikimate/glucono_kinase"/>
</dbReference>
<feature type="binding site" evidence="20">
    <location>
        <position position="118"/>
    </location>
    <ligand>
        <name>ATP</name>
        <dbReference type="ChEBI" id="CHEBI:30616"/>
    </ligand>
</feature>
<evidence type="ECO:0000256" key="8">
    <source>
        <dbReference type="ARBA" id="ARBA00022679"/>
    </source>
</evidence>
<comment type="similarity">
    <text evidence="20">Belongs to the shikimate kinase family.</text>
</comment>
<feature type="binding site" evidence="20">
    <location>
        <begin position="13"/>
        <end position="18"/>
    </location>
    <ligand>
        <name>ATP</name>
        <dbReference type="ChEBI" id="CHEBI:30616"/>
    </ligand>
</feature>
<dbReference type="GO" id="GO:0005737">
    <property type="term" value="C:cytoplasm"/>
    <property type="evidence" value="ECO:0007669"/>
    <property type="project" value="UniProtKB-SubCell"/>
</dbReference>
<reference evidence="25" key="1">
    <citation type="submission" date="2019-10" db="EMBL/GenBank/DDBJ databases">
        <title>Antimicrobial potential of Antarctic Bacteria.</title>
        <authorList>
            <person name="Benaud N."/>
            <person name="Edwards R.J."/>
            <person name="Ferrari B.C."/>
        </authorList>
    </citation>
    <scope>NUCLEOTIDE SEQUENCE [LARGE SCALE GENOMIC DNA]</scope>
    <source>
        <strain evidence="25">NBSH44</strain>
    </source>
</reference>
<evidence type="ECO:0000256" key="2">
    <source>
        <dbReference type="ARBA" id="ARBA00001911"/>
    </source>
</evidence>
<feature type="binding site" evidence="20">
    <location>
        <position position="59"/>
    </location>
    <ligand>
        <name>substrate</name>
    </ligand>
</feature>
<dbReference type="EC" id="2.7.1.71" evidence="20"/>
<evidence type="ECO:0000256" key="1">
    <source>
        <dbReference type="ARBA" id="ARBA00001393"/>
    </source>
</evidence>
<keyword evidence="8 20" id="KW-0808">Transferase</keyword>
<evidence type="ECO:0000256" key="13">
    <source>
        <dbReference type="ARBA" id="ARBA00022840"/>
    </source>
</evidence>
<evidence type="ECO:0000313" key="24">
    <source>
        <dbReference type="EMBL" id="QNE78463.1"/>
    </source>
</evidence>
<keyword evidence="6 21" id="KW-0963">Cytoplasm</keyword>
<dbReference type="GO" id="GO:0003856">
    <property type="term" value="F:3-dehydroquinate synthase activity"/>
    <property type="evidence" value="ECO:0007669"/>
    <property type="project" value="UniProtKB-UniRule"/>
</dbReference>
<feature type="binding site" evidence="21">
    <location>
        <begin position="295"/>
        <end position="299"/>
    </location>
    <ligand>
        <name>NAD(+)</name>
        <dbReference type="ChEBI" id="CHEBI:57540"/>
    </ligand>
</feature>
<dbReference type="SUPFAM" id="SSF56796">
    <property type="entry name" value="Dehydroquinate synthase-like"/>
    <property type="match status" value="1"/>
</dbReference>
<dbReference type="Pfam" id="PF24621">
    <property type="entry name" value="DHQS_C"/>
    <property type="match status" value="1"/>
</dbReference>
<dbReference type="InterPro" id="IPR000623">
    <property type="entry name" value="Shikimate_kinase/TSH1"/>
</dbReference>
<dbReference type="NCBIfam" id="TIGR01357">
    <property type="entry name" value="aroB"/>
    <property type="match status" value="1"/>
</dbReference>
<dbReference type="CDD" id="cd00464">
    <property type="entry name" value="SK"/>
    <property type="match status" value="1"/>
</dbReference>
<feature type="binding site" evidence="21">
    <location>
        <position position="453"/>
    </location>
    <ligand>
        <name>Zn(2+)</name>
        <dbReference type="ChEBI" id="CHEBI:29105"/>
    </ligand>
</feature>
<accession>A0A7G7BSZ8</accession>
<dbReference type="GO" id="GO:0004765">
    <property type="term" value="F:shikimate kinase activity"/>
    <property type="evidence" value="ECO:0007669"/>
    <property type="project" value="UniProtKB-UniRule"/>
</dbReference>
<dbReference type="PANTHER" id="PTHR43622">
    <property type="entry name" value="3-DEHYDROQUINATE SYNTHASE"/>
    <property type="match status" value="1"/>
</dbReference>
<dbReference type="PANTHER" id="PTHR43622:SF7">
    <property type="entry name" value="3-DEHYDROQUINATE SYNTHASE, CHLOROPLASTIC"/>
    <property type="match status" value="1"/>
</dbReference>
<dbReference type="Pfam" id="PF01202">
    <property type="entry name" value="SKI"/>
    <property type="match status" value="1"/>
</dbReference>
<dbReference type="Pfam" id="PF01761">
    <property type="entry name" value="DHQ_synthase"/>
    <property type="match status" value="1"/>
</dbReference>
<evidence type="ECO:0000256" key="5">
    <source>
        <dbReference type="ARBA" id="ARBA00005412"/>
    </source>
</evidence>
<dbReference type="InterPro" id="IPR016037">
    <property type="entry name" value="DHQ_synth_AroB"/>
</dbReference>
<evidence type="ECO:0000256" key="12">
    <source>
        <dbReference type="ARBA" id="ARBA00022833"/>
    </source>
</evidence>
<dbReference type="PROSITE" id="PS01128">
    <property type="entry name" value="SHIKIMATE_KINASE"/>
    <property type="match status" value="1"/>
</dbReference>
<evidence type="ECO:0000313" key="25">
    <source>
        <dbReference type="Proteomes" id="UP000515307"/>
    </source>
</evidence>
<evidence type="ECO:0000256" key="14">
    <source>
        <dbReference type="ARBA" id="ARBA00023027"/>
    </source>
</evidence>
<gene>
    <name evidence="21" type="primary">aroB</name>
    <name evidence="20" type="synonym">aroK</name>
    <name evidence="24" type="ORF">F0344_31105</name>
</gene>
<feature type="binding site" evidence="20">
    <location>
        <position position="17"/>
    </location>
    <ligand>
        <name>Mg(2+)</name>
        <dbReference type="ChEBI" id="CHEBI:18420"/>
    </ligand>
</feature>
<dbReference type="KEGG" id="sfiy:F0344_31105"/>
<sequence>MSRPLVVLVGPMGVGKSTVGELLAERLGTTYRDTDADIVATAGKPIPEIFYDEGEDHFRALERQAVRAAVAEHTGVLSLGGGAVLDATTRELLADHTVVYLSMDVDEAVKRVGLNTARPLLAVNPRRQWRELMEARRHLYAEVARTTVATDDRTPDEAAQAVLDALELPERTGDGPVPHGRENTRMTEQAPTRIQIAGTAGTEPYEVLVGRQLLGELPTLIGNRAKRVAVLHPEALAETGEAVREDLASQGYEAIAIQLPNAEEAKTVEVVAYCWKALGQTGFTRTDVIVGIGGGATTDVAGFVAASWLRGVRWIAVPTTVLGMVDAAVGGKTGINTAEGKNLVGAFHPPAGVLCDLAALDSLPVNDYVSGMAEIIKAGFIADPAILDLVEADPEGARTPAGQHTAELIERSIRVKAEVVSSDLKESGLREILNYGHTLAHAIEKNERYKWRHGAAVSVGMVFAAELGRLAGRLDDATADRHRAILESVGLPLTYRGDQWPKLLENMKVDKKSRGDLLRFIVLDGLGKPTVLEGPDPAVLLAAYGEVSA</sequence>
<feature type="binding site" evidence="21">
    <location>
        <position position="332"/>
    </location>
    <ligand>
        <name>NAD(+)</name>
        <dbReference type="ChEBI" id="CHEBI:57540"/>
    </ligand>
</feature>
<dbReference type="InterPro" id="IPR056179">
    <property type="entry name" value="DHQS_C"/>
</dbReference>
<dbReference type="GO" id="GO:0008652">
    <property type="term" value="P:amino acid biosynthetic process"/>
    <property type="evidence" value="ECO:0007669"/>
    <property type="project" value="UniProtKB-KW"/>
</dbReference>
<dbReference type="RefSeq" id="WP_185301915.1">
    <property type="nucleotide sequence ID" value="NZ_CP045702.1"/>
</dbReference>
<comment type="catalytic activity">
    <reaction evidence="19 20">
        <text>shikimate + ATP = 3-phosphoshikimate + ADP + H(+)</text>
        <dbReference type="Rhea" id="RHEA:13121"/>
        <dbReference type="ChEBI" id="CHEBI:15378"/>
        <dbReference type="ChEBI" id="CHEBI:30616"/>
        <dbReference type="ChEBI" id="CHEBI:36208"/>
        <dbReference type="ChEBI" id="CHEBI:145989"/>
        <dbReference type="ChEBI" id="CHEBI:456216"/>
        <dbReference type="EC" id="2.7.1.71"/>
    </reaction>
</comment>
<comment type="pathway">
    <text evidence="4 20">Metabolic intermediate biosynthesis; chorismate biosynthesis; chorismate from D-erythrose 4-phosphate and phosphoenolpyruvate: step 5/7.</text>
</comment>
<comment type="cofactor">
    <cofactor evidence="20">
        <name>Mg(2+)</name>
        <dbReference type="ChEBI" id="CHEBI:18420"/>
    </cofactor>
    <text evidence="20">Binds 1 Mg(2+) ion per subunit.</text>
</comment>
<comment type="similarity">
    <text evidence="5 21">Belongs to the sugar phosphate cyclases superfamily. Dehydroquinate synthase family.</text>
</comment>
<evidence type="ECO:0000256" key="3">
    <source>
        <dbReference type="ARBA" id="ARBA00004661"/>
    </source>
</evidence>